<dbReference type="OrthoDB" id="7835223at2"/>
<feature type="transmembrane region" description="Helical" evidence="3">
    <location>
        <begin position="73"/>
        <end position="91"/>
    </location>
</feature>
<feature type="transmembrane region" description="Helical" evidence="3">
    <location>
        <begin position="239"/>
        <end position="260"/>
    </location>
</feature>
<dbReference type="Proteomes" id="UP000050413">
    <property type="component" value="Unassembled WGS sequence"/>
</dbReference>
<comment type="caution">
    <text evidence="5">The sequence shown here is derived from an EMBL/GenBank/DDBJ whole genome shotgun (WGS) entry which is preliminary data.</text>
</comment>
<reference evidence="4 7" key="2">
    <citation type="submission" date="2016-01" db="EMBL/GenBank/DDBJ databases">
        <authorList>
            <person name="Varghese N."/>
        </authorList>
    </citation>
    <scope>NUCLEOTIDE SEQUENCE [LARGE SCALE GENOMIC DNA]</scope>
    <source>
        <strain evidence="4 7">HL-91</strain>
    </source>
</reference>
<keyword evidence="3" id="KW-0472">Membrane</keyword>
<feature type="transmembrane region" description="Helical" evidence="3">
    <location>
        <begin position="150"/>
        <end position="173"/>
    </location>
</feature>
<evidence type="ECO:0000256" key="2">
    <source>
        <dbReference type="ARBA" id="ARBA00022448"/>
    </source>
</evidence>
<keyword evidence="3" id="KW-0812">Transmembrane</keyword>
<proteinExistence type="inferred from homology"/>
<dbReference type="STRING" id="1666912.Ga0058931_2261"/>
<keyword evidence="3" id="KW-1133">Transmembrane helix</keyword>
<dbReference type="PATRIC" id="fig|1666912.4.peg.1580"/>
<name>A0A0N8K7J9_9RHOB</name>
<organism evidence="5 6">
    <name type="scientific">Roseibaca calidilacus</name>
    <dbReference type="NCBI Taxonomy" id="1666912"/>
    <lineage>
        <taxon>Bacteria</taxon>
        <taxon>Pseudomonadati</taxon>
        <taxon>Pseudomonadota</taxon>
        <taxon>Alphaproteobacteria</taxon>
        <taxon>Rhodobacterales</taxon>
        <taxon>Paracoccaceae</taxon>
        <taxon>Roseinatronobacter</taxon>
    </lineage>
</organism>
<keyword evidence="7" id="KW-1185">Reference proteome</keyword>
<feature type="transmembrane region" description="Helical" evidence="3">
    <location>
        <begin position="112"/>
        <end position="138"/>
    </location>
</feature>
<evidence type="ECO:0000256" key="3">
    <source>
        <dbReference type="SAM" id="Phobius"/>
    </source>
</evidence>
<dbReference type="AlphaFoldDB" id="A0A0N8K7J9"/>
<comment type="similarity">
    <text evidence="1">Belongs to the ABC-2 integral membrane protein family.</text>
</comment>
<keyword evidence="2" id="KW-0813">Transport</keyword>
<dbReference type="PANTHER" id="PTHR30413">
    <property type="entry name" value="INNER MEMBRANE TRANSPORT PERMEASE"/>
    <property type="match status" value="1"/>
</dbReference>
<evidence type="ECO:0000313" key="6">
    <source>
        <dbReference type="Proteomes" id="UP000050413"/>
    </source>
</evidence>
<dbReference type="RefSeq" id="WP_072246415.1">
    <property type="nucleotide sequence ID" value="NZ_FBYC01000004.1"/>
</dbReference>
<reference evidence="5 6" key="1">
    <citation type="submission" date="2015-09" db="EMBL/GenBank/DDBJ databases">
        <title>Identification and resolution of microdiversity through metagenomic sequencing of parallel consortia.</title>
        <authorList>
            <person name="Nelson W.C."/>
            <person name="Romine M.F."/>
            <person name="Lindemann S.R."/>
        </authorList>
    </citation>
    <scope>NUCLEOTIDE SEQUENCE [LARGE SCALE GENOMIC DNA]</scope>
    <source>
        <strain evidence="5">HL-91</strain>
    </source>
</reference>
<dbReference type="Proteomes" id="UP000182045">
    <property type="component" value="Unassembled WGS sequence"/>
</dbReference>
<gene>
    <name evidence="4" type="ORF">Ga0058931_2261</name>
    <name evidence="5" type="ORF">HLUCCA05_02145</name>
</gene>
<sequence>MFSPSTSRSFWWRLWHTLELIFTQSVRNVRKSHGNAIIGLLLNIAQTMILVGVFLLIFVFAGARGAAIRGDTLIYLMSGVVLFMAHIKTLSAVATAEGPNSAMMKHRPMNPIVAIGGAALAELYIQVLSVAVILFLYHTIWTPVEIDKPFGAFAMLLSVWFSGLAIGIVMYALKPWFPSAAKLLTTLISRLNMVASGKFFLANTLPSSVLPYFLWNPLFHAIDQARGFAFINYNPMNTWLYYPLIFSLCVIIVGMLGEFYTRNRASLSWAARQ</sequence>
<dbReference type="EMBL" id="FBYC01000004">
    <property type="protein sequence ID" value="CUX82248.1"/>
    <property type="molecule type" value="Genomic_DNA"/>
</dbReference>
<dbReference type="GO" id="GO:0015920">
    <property type="term" value="P:lipopolysaccharide transport"/>
    <property type="evidence" value="ECO:0007669"/>
    <property type="project" value="TreeGrafter"/>
</dbReference>
<evidence type="ECO:0000313" key="5">
    <source>
        <dbReference type="EMBL" id="KPP91945.1"/>
    </source>
</evidence>
<protein>
    <submittedName>
        <fullName evidence="4">ABC-type polysaccharide/polyol phosphate export permease</fullName>
    </submittedName>
    <submittedName>
        <fullName evidence="5">ABC-type polysaccharide/polyol phosphate export system permease component</fullName>
    </submittedName>
</protein>
<accession>A0A0N8K7J9</accession>
<dbReference type="EMBL" id="LJSG01000013">
    <property type="protein sequence ID" value="KPP91945.1"/>
    <property type="molecule type" value="Genomic_DNA"/>
</dbReference>
<evidence type="ECO:0000256" key="1">
    <source>
        <dbReference type="ARBA" id="ARBA00007783"/>
    </source>
</evidence>
<dbReference type="PANTHER" id="PTHR30413:SF10">
    <property type="entry name" value="CAPSULE POLYSACCHARIDE EXPORT INNER-MEMBRANE PROTEIN CTRC"/>
    <property type="match status" value="1"/>
</dbReference>
<evidence type="ECO:0000313" key="7">
    <source>
        <dbReference type="Proteomes" id="UP000182045"/>
    </source>
</evidence>
<evidence type="ECO:0000313" key="4">
    <source>
        <dbReference type="EMBL" id="CUX82248.1"/>
    </source>
</evidence>
<feature type="transmembrane region" description="Helical" evidence="3">
    <location>
        <begin position="37"/>
        <end position="61"/>
    </location>
</feature>